<dbReference type="PROSITE" id="PS51257">
    <property type="entry name" value="PROKAR_LIPOPROTEIN"/>
    <property type="match status" value="1"/>
</dbReference>
<dbReference type="PROSITE" id="PS50234">
    <property type="entry name" value="VWFA"/>
    <property type="match status" value="1"/>
</dbReference>
<dbReference type="Gene3D" id="3.40.50.410">
    <property type="entry name" value="von Willebrand factor, type A domain"/>
    <property type="match status" value="1"/>
</dbReference>
<dbReference type="PANTHER" id="PTHR47763">
    <property type="entry name" value="ALPHA-PROTEIN KINASE VWKA"/>
    <property type="match status" value="1"/>
</dbReference>
<gene>
    <name evidence="5" type="ORF">N7E81_05395</name>
</gene>
<sequence length="338" mass="37832">MKKYYLKKIGRIVLIALVLISCDEEGAEPEPLGAPDDLEASDEFALRVELEWDKVDNAEEYIIYRATYEDFWEYLDDENIEDLDEFNDDLEDEKLDMDDLEDAGFEKIDDTDDHEYIDTDVESSSIYYYFVTAENDDEGPASEIVEGVTSTITTEEAFDFLAEETEGESYNASSASEVSSTIEVILDDHAKSGADLVFLIDNTGSMSDDIANIRDNIFDLLEALPSGVKVGVAEYGDLNVDPSEWFDYIDLTSDYDDIETYLNNLSTTGGGDIPESVYDGIWQAVDVMSWSSSTKMMIVIGDAPPLEGYLTEKTLKDVIEKCTEEGVTTNLYPILVGF</sequence>
<dbReference type="InterPro" id="IPR036116">
    <property type="entry name" value="FN3_sf"/>
</dbReference>
<dbReference type="SUPFAM" id="SSF53300">
    <property type="entry name" value="vWA-like"/>
    <property type="match status" value="1"/>
</dbReference>
<dbReference type="EMBL" id="CP106735">
    <property type="protein sequence ID" value="UXX80533.1"/>
    <property type="molecule type" value="Genomic_DNA"/>
</dbReference>
<keyword evidence="3" id="KW-0732">Signal</keyword>
<dbReference type="InterPro" id="IPR013783">
    <property type="entry name" value="Ig-like_fold"/>
</dbReference>
<reference evidence="5" key="1">
    <citation type="submission" date="2022-10" db="EMBL/GenBank/DDBJ databases">
        <title>Comparative genomics and taxonomic characterization of three novel marine species of genus Reichenbachiella exhibiting antioxidant and polysaccharide degradation activities.</title>
        <authorList>
            <person name="Muhammad N."/>
            <person name="Lee Y.-J."/>
            <person name="Ko J."/>
            <person name="Kim S.-G."/>
        </authorList>
    </citation>
    <scope>NUCLEOTIDE SEQUENCE</scope>
    <source>
        <strain evidence="5">Wsw4-B4</strain>
    </source>
</reference>
<dbReference type="RefSeq" id="WP_263052263.1">
    <property type="nucleotide sequence ID" value="NZ_CP106735.1"/>
</dbReference>
<keyword evidence="2" id="KW-0964">Secreted</keyword>
<dbReference type="InterPro" id="IPR002035">
    <property type="entry name" value="VWF_A"/>
</dbReference>
<evidence type="ECO:0000259" key="4">
    <source>
        <dbReference type="PROSITE" id="PS50234"/>
    </source>
</evidence>
<comment type="subcellular location">
    <subcellularLocation>
        <location evidence="1">Secreted</location>
    </subcellularLocation>
</comment>
<name>A0ABY6D641_9BACT</name>
<evidence type="ECO:0000313" key="6">
    <source>
        <dbReference type="Proteomes" id="UP001062165"/>
    </source>
</evidence>
<dbReference type="Gene3D" id="2.60.40.10">
    <property type="entry name" value="Immunoglobulins"/>
    <property type="match status" value="1"/>
</dbReference>
<accession>A0ABY6D641</accession>
<evidence type="ECO:0000256" key="3">
    <source>
        <dbReference type="ARBA" id="ARBA00022729"/>
    </source>
</evidence>
<evidence type="ECO:0000256" key="1">
    <source>
        <dbReference type="ARBA" id="ARBA00004613"/>
    </source>
</evidence>
<dbReference type="CDD" id="cd00198">
    <property type="entry name" value="vWFA"/>
    <property type="match status" value="1"/>
</dbReference>
<dbReference type="PANTHER" id="PTHR47763:SF1">
    <property type="entry name" value="DUF659 DOMAIN-CONTAINING PROTEIN"/>
    <property type="match status" value="1"/>
</dbReference>
<dbReference type="Pfam" id="PF25106">
    <property type="entry name" value="VWA_4"/>
    <property type="match status" value="1"/>
</dbReference>
<dbReference type="InterPro" id="IPR056861">
    <property type="entry name" value="HMCN1-like_VWA"/>
</dbReference>
<dbReference type="InterPro" id="IPR036465">
    <property type="entry name" value="vWFA_dom_sf"/>
</dbReference>
<evidence type="ECO:0000313" key="5">
    <source>
        <dbReference type="EMBL" id="UXX80533.1"/>
    </source>
</evidence>
<dbReference type="Proteomes" id="UP001062165">
    <property type="component" value="Chromosome"/>
</dbReference>
<protein>
    <submittedName>
        <fullName evidence="5">VWA domain-containing protein</fullName>
    </submittedName>
</protein>
<dbReference type="SUPFAM" id="SSF49265">
    <property type="entry name" value="Fibronectin type III"/>
    <property type="match status" value="1"/>
</dbReference>
<organism evidence="5 6">
    <name type="scientific">Reichenbachiella carrageenanivorans</name>
    <dbReference type="NCBI Taxonomy" id="2979869"/>
    <lineage>
        <taxon>Bacteria</taxon>
        <taxon>Pseudomonadati</taxon>
        <taxon>Bacteroidota</taxon>
        <taxon>Cytophagia</taxon>
        <taxon>Cytophagales</taxon>
        <taxon>Reichenbachiellaceae</taxon>
        <taxon>Reichenbachiella</taxon>
    </lineage>
</organism>
<feature type="domain" description="VWFA" evidence="4">
    <location>
        <begin position="195"/>
        <end position="338"/>
    </location>
</feature>
<dbReference type="InterPro" id="IPR052969">
    <property type="entry name" value="Thr-specific_kinase-like"/>
</dbReference>
<proteinExistence type="predicted"/>
<evidence type="ECO:0000256" key="2">
    <source>
        <dbReference type="ARBA" id="ARBA00022525"/>
    </source>
</evidence>
<keyword evidence="6" id="KW-1185">Reference proteome</keyword>